<reference evidence="4" key="1">
    <citation type="submission" date="2013-03" db="EMBL/GenBank/DDBJ databases">
        <title>The Genome Sequence of Anopheles epiroticus epiroticus2.</title>
        <authorList>
            <consortium name="The Broad Institute Genomics Platform"/>
            <person name="Neafsey D.E."/>
            <person name="Howell P."/>
            <person name="Walker B."/>
            <person name="Young S.K."/>
            <person name="Zeng Q."/>
            <person name="Gargeya S."/>
            <person name="Fitzgerald M."/>
            <person name="Haas B."/>
            <person name="Abouelleil A."/>
            <person name="Allen A.W."/>
            <person name="Alvarado L."/>
            <person name="Arachchi H.M."/>
            <person name="Berlin A.M."/>
            <person name="Chapman S.B."/>
            <person name="Gainer-Dewar J."/>
            <person name="Goldberg J."/>
            <person name="Griggs A."/>
            <person name="Gujja S."/>
            <person name="Hansen M."/>
            <person name="Howarth C."/>
            <person name="Imamovic A."/>
            <person name="Ireland A."/>
            <person name="Larimer J."/>
            <person name="McCowan C."/>
            <person name="Murphy C."/>
            <person name="Pearson M."/>
            <person name="Poon T.W."/>
            <person name="Priest M."/>
            <person name="Roberts A."/>
            <person name="Saif S."/>
            <person name="Shea T."/>
            <person name="Sisk P."/>
            <person name="Sykes S."/>
            <person name="Wortman J."/>
            <person name="Nusbaum C."/>
            <person name="Birren B."/>
        </authorList>
    </citation>
    <scope>NUCLEOTIDE SEQUENCE [LARGE SCALE GENOMIC DNA]</scope>
    <source>
        <strain evidence="4">Epiroticus2</strain>
    </source>
</reference>
<reference evidence="3" key="2">
    <citation type="submission" date="2020-05" db="UniProtKB">
        <authorList>
            <consortium name="EnsemblMetazoa"/>
        </authorList>
    </citation>
    <scope>IDENTIFICATION</scope>
    <source>
        <strain evidence="3">Epiroticus2</strain>
    </source>
</reference>
<feature type="domain" description="BOD1/SHG1" evidence="2">
    <location>
        <begin position="11"/>
        <end position="107"/>
    </location>
</feature>
<feature type="compositionally biased region" description="Polar residues" evidence="1">
    <location>
        <begin position="332"/>
        <end position="346"/>
    </location>
</feature>
<feature type="compositionally biased region" description="Basic and acidic residues" evidence="1">
    <location>
        <begin position="244"/>
        <end position="259"/>
    </location>
</feature>
<dbReference type="EnsemblMetazoa" id="AEPI002046-RA">
    <property type="protein sequence ID" value="AEPI002046-PA"/>
    <property type="gene ID" value="AEPI002046"/>
</dbReference>
<name>A0A182P558_9DIPT</name>
<feature type="compositionally biased region" description="Low complexity" evidence="1">
    <location>
        <begin position="637"/>
        <end position="647"/>
    </location>
</feature>
<feature type="compositionally biased region" description="Low complexity" evidence="1">
    <location>
        <begin position="290"/>
        <end position="302"/>
    </location>
</feature>
<feature type="compositionally biased region" description="Basic and acidic residues" evidence="1">
    <location>
        <begin position="492"/>
        <end position="570"/>
    </location>
</feature>
<accession>A0A182P558</accession>
<feature type="compositionally biased region" description="Basic and acidic residues" evidence="1">
    <location>
        <begin position="314"/>
        <end position="324"/>
    </location>
</feature>
<evidence type="ECO:0000259" key="2">
    <source>
        <dbReference type="Pfam" id="PF05205"/>
    </source>
</evidence>
<dbReference type="PANTHER" id="PTHR31532">
    <property type="entry name" value="BIORIENTATION OF CHROMOSOMES IN CELL DIVISION 1 FAMILY MEMBER"/>
    <property type="match status" value="1"/>
</dbReference>
<feature type="compositionally biased region" description="Polar residues" evidence="1">
    <location>
        <begin position="584"/>
        <end position="596"/>
    </location>
</feature>
<evidence type="ECO:0000313" key="3">
    <source>
        <dbReference type="EnsemblMetazoa" id="AEPI002046-PA"/>
    </source>
</evidence>
<organism evidence="3 4">
    <name type="scientific">Anopheles epiroticus</name>
    <dbReference type="NCBI Taxonomy" id="199890"/>
    <lineage>
        <taxon>Eukaryota</taxon>
        <taxon>Metazoa</taxon>
        <taxon>Ecdysozoa</taxon>
        <taxon>Arthropoda</taxon>
        <taxon>Hexapoda</taxon>
        <taxon>Insecta</taxon>
        <taxon>Pterygota</taxon>
        <taxon>Neoptera</taxon>
        <taxon>Endopterygota</taxon>
        <taxon>Diptera</taxon>
        <taxon>Nematocera</taxon>
        <taxon>Culicoidea</taxon>
        <taxon>Culicidae</taxon>
        <taxon>Anophelinae</taxon>
        <taxon>Anopheles</taxon>
    </lineage>
</organism>
<keyword evidence="4" id="KW-1185">Reference proteome</keyword>
<feature type="compositionally biased region" description="Basic and acidic residues" evidence="1">
    <location>
        <begin position="267"/>
        <end position="279"/>
    </location>
</feature>
<dbReference type="Pfam" id="PF05205">
    <property type="entry name" value="COMPASS-Shg1"/>
    <property type="match status" value="1"/>
</dbReference>
<sequence length="938" mass="104080">MIDDPHFIDAMVQELKSQGLFDQFRKECLADVDTKPAYQNLRQRVEGTVNKFLGQQEWSDNIRYKNQLREQLRKNIIESGFLDTGVERIVDQVVNPKIATIFQPKVEEIVYNYLGIEKPKSSVNGNEQVAPVRPESLLEDLEAVSPDSDKKSEGSLTPSPPPPIQQPPPPPPPAPEEPVEHGVENMDIDEEDDEVLDESKEQDDFESPAFEPLEVRSPSKPKDETNDSNSSVISGLTSQESVESDPKPDDNPEPERSAKESTNVPPSEERENPTTKDSEFSQEIAPTNDSQLSQVSSNSQLLTATVASSSEEAQPVKENERLDITEEAQMPTLFSSSTDKVSSSNESEQDGKKMTFDFKKDEYDFVGTGRPSAISCGEESYGDAGNRQAGQEEESSTPSVTPAETPTETPNKPKDSEDPNVTPQDEETSQSEHSLKICEDTFSDDNSKDSQSKDAPTSTRDSPSKIKGLSDASSCSLKSESGAKTVPSSVAEKIDEKKESTEPKPVNDEKKPEEETMEVENDKDKEESEQKHKSPKSNKAEDDHYQEHHKHESNRRSSDRDSEDGNDKQDSGGSAAPPADATGEKQTNQSQESTENAPEKEKSPAKDPSDRVESPMLRKERERLCGSVTPTSEGVPIDSSSSGIQSGDDSEKSPETLKSYSKPESIVLPVQPVVIDQMLTNMDDDKIERLLNGEMHTNDATLESLKRQWQSTEGKIRKPKFASNFSEARRLMKVRKQIQRQEQKCREQALAMAKKYINENKAFAGRGMEDQGIELEFVCDGKRKSPGPMISSPIPKVEQVEESVKQVGSVDPELYYFPEEEEVFQFDERRLHFLRSKTDGVTFSKNFKVEHYRTMIYSLTVTPAPTPRVTKRATPTAAGVKGSAKAKRAAAINGVTKKLDLTVEDGSKRAGLATIRKQRSIRNRLVEKSTPPSVGTDA</sequence>
<dbReference type="VEuPathDB" id="VectorBase:AEPI002046"/>
<feature type="compositionally biased region" description="Acidic residues" evidence="1">
    <location>
        <begin position="186"/>
        <end position="206"/>
    </location>
</feature>
<dbReference type="PANTHER" id="PTHR31532:SF10">
    <property type="entry name" value="BIORIENTATION OF CHROMOSOMES IN CELL DIVISION PROTEIN 1-LIKE 1"/>
    <property type="match status" value="1"/>
</dbReference>
<dbReference type="STRING" id="199890.A0A182P558"/>
<dbReference type="GO" id="GO:0031297">
    <property type="term" value="P:replication fork processing"/>
    <property type="evidence" value="ECO:0007669"/>
    <property type="project" value="TreeGrafter"/>
</dbReference>
<feature type="compositionally biased region" description="Basic and acidic residues" evidence="1">
    <location>
        <begin position="433"/>
        <end position="452"/>
    </location>
</feature>
<feature type="compositionally biased region" description="Polar residues" evidence="1">
    <location>
        <begin position="303"/>
        <end position="312"/>
    </location>
</feature>
<evidence type="ECO:0000313" key="4">
    <source>
        <dbReference type="Proteomes" id="UP000075885"/>
    </source>
</evidence>
<dbReference type="GO" id="GO:0048188">
    <property type="term" value="C:Set1C/COMPASS complex"/>
    <property type="evidence" value="ECO:0007669"/>
    <property type="project" value="TreeGrafter"/>
</dbReference>
<evidence type="ECO:0000256" key="1">
    <source>
        <dbReference type="SAM" id="MobiDB-lite"/>
    </source>
</evidence>
<feature type="compositionally biased region" description="Polar residues" evidence="1">
    <location>
        <begin position="396"/>
        <end position="410"/>
    </location>
</feature>
<feature type="compositionally biased region" description="Pro residues" evidence="1">
    <location>
        <begin position="158"/>
        <end position="176"/>
    </location>
</feature>
<feature type="compositionally biased region" description="Basic and acidic residues" evidence="1">
    <location>
        <begin position="349"/>
        <end position="363"/>
    </location>
</feature>
<dbReference type="AlphaFoldDB" id="A0A182P558"/>
<dbReference type="InterPro" id="IPR055264">
    <property type="entry name" value="BOD1/SHG1_dom"/>
</dbReference>
<feature type="region of interest" description="Disordered" evidence="1">
    <location>
        <begin position="144"/>
        <end position="664"/>
    </location>
</feature>
<feature type="compositionally biased region" description="Polar residues" evidence="1">
    <location>
        <begin position="227"/>
        <end position="241"/>
    </location>
</feature>
<proteinExistence type="predicted"/>
<protein>
    <recommendedName>
        <fullName evidence="2">BOD1/SHG1 domain-containing protein</fullName>
    </recommendedName>
</protein>
<dbReference type="Proteomes" id="UP000075885">
    <property type="component" value="Unassembled WGS sequence"/>
</dbReference>
<feature type="compositionally biased region" description="Basic and acidic residues" evidence="1">
    <location>
        <begin position="597"/>
        <end position="624"/>
    </location>
</feature>